<proteinExistence type="predicted"/>
<dbReference type="InterPro" id="IPR036890">
    <property type="entry name" value="HATPase_C_sf"/>
</dbReference>
<dbReference type="CDD" id="cd17546">
    <property type="entry name" value="REC_hyHK_CKI1_RcsC-like"/>
    <property type="match status" value="1"/>
</dbReference>
<evidence type="ECO:0000256" key="4">
    <source>
        <dbReference type="ARBA" id="ARBA00022475"/>
    </source>
</evidence>
<dbReference type="GO" id="GO:0005524">
    <property type="term" value="F:ATP binding"/>
    <property type="evidence" value="ECO:0007669"/>
    <property type="project" value="UniProtKB-KW"/>
</dbReference>
<dbReference type="InterPro" id="IPR000700">
    <property type="entry name" value="PAS-assoc_C"/>
</dbReference>
<dbReference type="SUPFAM" id="SSF47226">
    <property type="entry name" value="Histidine-containing phosphotransfer domain, HPT domain"/>
    <property type="match status" value="1"/>
</dbReference>
<keyword evidence="4" id="KW-1003">Cell membrane</keyword>
<dbReference type="Pfam" id="PF02518">
    <property type="entry name" value="HATPase_c"/>
    <property type="match status" value="1"/>
</dbReference>
<name>A0A4Z0LUM5_9GAMM</name>
<dbReference type="SMART" id="SM00448">
    <property type="entry name" value="REC"/>
    <property type="match status" value="2"/>
</dbReference>
<dbReference type="Gene3D" id="3.30.565.10">
    <property type="entry name" value="Histidine kinase-like ATPase, C-terminal domain"/>
    <property type="match status" value="1"/>
</dbReference>
<comment type="subcellular location">
    <subcellularLocation>
        <location evidence="2">Cell membrane</location>
        <topology evidence="2">Multi-pass membrane protein</topology>
    </subcellularLocation>
</comment>
<keyword evidence="12" id="KW-0902">Two-component regulatory system</keyword>
<evidence type="ECO:0000259" key="18">
    <source>
        <dbReference type="PROSITE" id="PS50113"/>
    </source>
</evidence>
<dbReference type="PANTHER" id="PTHR45339">
    <property type="entry name" value="HYBRID SIGNAL TRANSDUCTION HISTIDINE KINASE J"/>
    <property type="match status" value="1"/>
</dbReference>
<dbReference type="FunFam" id="3.30.565.10:FF:000010">
    <property type="entry name" value="Sensor histidine kinase RcsC"/>
    <property type="match status" value="1"/>
</dbReference>
<dbReference type="SMART" id="SM00387">
    <property type="entry name" value="HATPase_c"/>
    <property type="match status" value="1"/>
</dbReference>
<feature type="domain" description="Histidine kinase" evidence="16">
    <location>
        <begin position="621"/>
        <end position="843"/>
    </location>
</feature>
<dbReference type="PRINTS" id="PR00344">
    <property type="entry name" value="BCTRLSENSOR"/>
</dbReference>
<dbReference type="PROSITE" id="PS50110">
    <property type="entry name" value="RESPONSE_REGULATORY"/>
    <property type="match status" value="2"/>
</dbReference>
<sequence>MPRLDPEEKIVPRMLRYLALPVLAFLALGVVFAQQEIRQHESELLDDERRQMARARALVNEQVSLSKNHVFSLSLQNPARAGQAPEAGQAMLPAIADIRALMASNAEYLQVIFMDSEGHERIRVQRNSLGSLQVVPAEQLINRSRQAEFMEARGLAFGEFRVYPLGVADSVGPLGSQVPVLRIATRLFSADHRPSGVIVLDVDFSATVQYLTRAAGDTADHFLVDQSGLILSMNRARHGGSQAETPSVRLSALYPQLWDRVRGLSQGAAKLESGLYTWSDVEGDARLGGLEGELGVSLISRVRPATLQQIRVDALRKSALLCLLPLLFLSFASYRRAQGDIAHARFARYTRTLHDTAPCAFISVDNNGTIRSINETGLNWIECEREDVEGKLPISHLFTEASHRKLVERRADMLDGTPLRDMELDLNQRDGGTRPVLLNAQSEFDSRGRFRGAAVSILDNSVAIQREQLLASREMFMDSIAHHLPGWVSYWDKSFKPKLVNENLRRWLEKNDFDPEQPTIEEVLGDNCRDYLNRARNAHRRGESLVLEEVISAPVTGESHVMLHVIPDLVDAELNGYLVVAIDVTDLKKAHDELARVNRALKAESTKAFLASEAKSIFLANMSHEIRTPLNALLGISHLLSLTSLDVEQRESIAKIQLAGENLLAIVNDILDISKIEAGEMNLDRRPFSLSDMLAEFDKLLRSEAEGKGLKFSVHNDNPKGVDTLLGDPQKLRQVTLNFLSNAIKFTGNGEVRLHAHISDLGNERCRLRVEVHDTGIGVPDEARFRLFLPFTQADSSTTRKYGGTGLGLAICSKLVEMMNGKIGVESEVGFGSCFWFEVDLDPASEADLRDICIERGFSGLKVLVAEDDIKQLHAVIQIGKGLGWEVDGASSGAQVQERMLERFNAGDAYDCMVLDWHLGDMEGVQALDRAREVIGEDQMPAAILVSASDILQLQESSGDLPVHAFIQKPVSASGLFDRVTCAVAQMNAGAVPGRRECTQGDCNGCDHRLQGIRVLLVDDAELNLEVAGKILGREGALVDNCMNGKEAVERLRDSERHYDIVLMDIQMPVMDGLTAASKIRGELGLSLPIVALTADALAEERRKALASGMNEFIPKPFDPDDLVRKVRSLVGQVRRARVPAEQPVRLVSQTPAPEKMEIQRFDFERALYRAAGDRRLLHSVVNGFLAELQYFDGPQFRDDLDDETTENLSKRVHRTAGNAGLAGAMGVREACQQLEIALRTGAGGERGSLVEDMLREITTFREGYEEQLPPLEEVSEPSEDGARNLQAERVLEVLNKLRLALAAREIEAYHLWDRNEGVLQVGLRPEVFGPLQGAIRRLDFDEALTLVLTATEEDPQVCTANG</sequence>
<dbReference type="InterPro" id="IPR035965">
    <property type="entry name" value="PAS-like_dom_sf"/>
</dbReference>
<feature type="modified residue" description="Phosphohistidine" evidence="14">
    <location>
        <position position="1214"/>
    </location>
</feature>
<dbReference type="Pfam" id="PF00512">
    <property type="entry name" value="HisKA"/>
    <property type="match status" value="1"/>
</dbReference>
<feature type="domain" description="HPt" evidence="19">
    <location>
        <begin position="1174"/>
        <end position="1272"/>
    </location>
</feature>
<feature type="domain" description="PAC" evidence="18">
    <location>
        <begin position="420"/>
        <end position="472"/>
    </location>
</feature>
<dbReference type="SUPFAM" id="SSF52172">
    <property type="entry name" value="CheY-like"/>
    <property type="match status" value="2"/>
</dbReference>
<reference evidence="20 21" key="1">
    <citation type="submission" date="2019-04" db="EMBL/GenBank/DDBJ databases">
        <title>Taxonomy of novel Haliea sp. from mangrove soil of West Coast of India.</title>
        <authorList>
            <person name="Verma A."/>
            <person name="Kumar P."/>
            <person name="Krishnamurthi S."/>
        </authorList>
    </citation>
    <scope>NUCLEOTIDE SEQUENCE [LARGE SCALE GENOMIC DNA]</scope>
    <source>
        <strain evidence="20 21">SAOS-164</strain>
    </source>
</reference>
<dbReference type="InterPro" id="IPR036641">
    <property type="entry name" value="HPT_dom_sf"/>
</dbReference>
<evidence type="ECO:0000256" key="9">
    <source>
        <dbReference type="ARBA" id="ARBA00022777"/>
    </source>
</evidence>
<dbReference type="InterPro" id="IPR001789">
    <property type="entry name" value="Sig_transdc_resp-reg_receiver"/>
</dbReference>
<evidence type="ECO:0000256" key="1">
    <source>
        <dbReference type="ARBA" id="ARBA00000085"/>
    </source>
</evidence>
<evidence type="ECO:0000259" key="19">
    <source>
        <dbReference type="PROSITE" id="PS50894"/>
    </source>
</evidence>
<dbReference type="Pfam" id="PF21623">
    <property type="entry name" value="HK_sensor_dom_bact"/>
    <property type="match status" value="1"/>
</dbReference>
<keyword evidence="6" id="KW-0808">Transferase</keyword>
<feature type="modified residue" description="4-aspartylphosphate" evidence="15">
    <location>
        <position position="916"/>
    </location>
</feature>
<dbReference type="Gene3D" id="1.20.120.160">
    <property type="entry name" value="HPT domain"/>
    <property type="match status" value="1"/>
</dbReference>
<dbReference type="InterPro" id="IPR005467">
    <property type="entry name" value="His_kinase_dom"/>
</dbReference>
<dbReference type="InterPro" id="IPR004358">
    <property type="entry name" value="Sig_transdc_His_kin-like_C"/>
</dbReference>
<dbReference type="Gene3D" id="3.30.450.20">
    <property type="entry name" value="PAS domain"/>
    <property type="match status" value="3"/>
</dbReference>
<dbReference type="PROSITE" id="PS50109">
    <property type="entry name" value="HIS_KIN"/>
    <property type="match status" value="1"/>
</dbReference>
<dbReference type="Pfam" id="PF00072">
    <property type="entry name" value="Response_reg"/>
    <property type="match status" value="2"/>
</dbReference>
<dbReference type="Proteomes" id="UP000298050">
    <property type="component" value="Unassembled WGS sequence"/>
</dbReference>
<dbReference type="EC" id="2.7.13.3" evidence="3"/>
<keyword evidence="5 15" id="KW-0597">Phosphoprotein</keyword>
<evidence type="ECO:0000256" key="14">
    <source>
        <dbReference type="PROSITE-ProRule" id="PRU00110"/>
    </source>
</evidence>
<evidence type="ECO:0000313" key="21">
    <source>
        <dbReference type="Proteomes" id="UP000298050"/>
    </source>
</evidence>
<dbReference type="EMBL" id="SRLE01000018">
    <property type="protein sequence ID" value="TGD70828.1"/>
    <property type="molecule type" value="Genomic_DNA"/>
</dbReference>
<dbReference type="Pfam" id="PF01627">
    <property type="entry name" value="Hpt"/>
    <property type="match status" value="1"/>
</dbReference>
<dbReference type="InterPro" id="IPR036097">
    <property type="entry name" value="HisK_dim/P_sf"/>
</dbReference>
<dbReference type="CDD" id="cd00156">
    <property type="entry name" value="REC"/>
    <property type="match status" value="1"/>
</dbReference>
<evidence type="ECO:0000256" key="7">
    <source>
        <dbReference type="ARBA" id="ARBA00022692"/>
    </source>
</evidence>
<evidence type="ECO:0000256" key="10">
    <source>
        <dbReference type="ARBA" id="ARBA00022840"/>
    </source>
</evidence>
<keyword evidence="8" id="KW-0547">Nucleotide-binding</keyword>
<keyword evidence="9" id="KW-0418">Kinase</keyword>
<dbReference type="InterPro" id="IPR000014">
    <property type="entry name" value="PAS"/>
</dbReference>
<dbReference type="InterPro" id="IPR029151">
    <property type="entry name" value="Sensor-like_sf"/>
</dbReference>
<dbReference type="PROSITE" id="PS50113">
    <property type="entry name" value="PAC"/>
    <property type="match status" value="1"/>
</dbReference>
<dbReference type="NCBIfam" id="TIGR00229">
    <property type="entry name" value="sensory_box"/>
    <property type="match status" value="1"/>
</dbReference>
<dbReference type="Pfam" id="PF08448">
    <property type="entry name" value="PAS_4"/>
    <property type="match status" value="1"/>
</dbReference>
<dbReference type="Gene3D" id="1.10.287.130">
    <property type="match status" value="1"/>
</dbReference>
<dbReference type="SUPFAM" id="SSF47384">
    <property type="entry name" value="Homodimeric domain of signal transducing histidine kinase"/>
    <property type="match status" value="1"/>
</dbReference>
<accession>A0A4Z0LUM5</accession>
<dbReference type="OrthoDB" id="6187449at2"/>
<keyword evidence="21" id="KW-1185">Reference proteome</keyword>
<dbReference type="InterPro" id="IPR003594">
    <property type="entry name" value="HATPase_dom"/>
</dbReference>
<dbReference type="Gene3D" id="3.40.50.2300">
    <property type="match status" value="2"/>
</dbReference>
<organism evidence="20 21">
    <name type="scientific">Mangrovimicrobium sediminis</name>
    <dbReference type="NCBI Taxonomy" id="2562682"/>
    <lineage>
        <taxon>Bacteria</taxon>
        <taxon>Pseudomonadati</taxon>
        <taxon>Pseudomonadota</taxon>
        <taxon>Gammaproteobacteria</taxon>
        <taxon>Cellvibrionales</taxon>
        <taxon>Halieaceae</taxon>
        <taxon>Mangrovimicrobium</taxon>
    </lineage>
</organism>
<dbReference type="InterPro" id="IPR048760">
    <property type="entry name" value="VP0354-like_sensor_dom"/>
</dbReference>
<dbReference type="InterPro" id="IPR011006">
    <property type="entry name" value="CheY-like_superfamily"/>
</dbReference>
<dbReference type="SUPFAM" id="SSF103190">
    <property type="entry name" value="Sensory domain-like"/>
    <property type="match status" value="1"/>
</dbReference>
<evidence type="ECO:0000256" key="2">
    <source>
        <dbReference type="ARBA" id="ARBA00004651"/>
    </source>
</evidence>
<comment type="caution">
    <text evidence="20">The sequence shown here is derived from an EMBL/GenBank/DDBJ whole genome shotgun (WGS) entry which is preliminary data.</text>
</comment>
<feature type="domain" description="Response regulatory" evidence="17">
    <location>
        <begin position="862"/>
        <end position="984"/>
    </location>
</feature>
<keyword evidence="10" id="KW-0067">ATP-binding</keyword>
<dbReference type="CDD" id="cd00130">
    <property type="entry name" value="PAS"/>
    <property type="match status" value="1"/>
</dbReference>
<keyword evidence="7" id="KW-0812">Transmembrane</keyword>
<dbReference type="CDD" id="cd00082">
    <property type="entry name" value="HisKA"/>
    <property type="match status" value="1"/>
</dbReference>
<dbReference type="GO" id="GO:0005886">
    <property type="term" value="C:plasma membrane"/>
    <property type="evidence" value="ECO:0007669"/>
    <property type="project" value="UniProtKB-SubCell"/>
</dbReference>
<evidence type="ECO:0000256" key="15">
    <source>
        <dbReference type="PROSITE-ProRule" id="PRU00169"/>
    </source>
</evidence>
<evidence type="ECO:0000256" key="5">
    <source>
        <dbReference type="ARBA" id="ARBA00022553"/>
    </source>
</evidence>
<evidence type="ECO:0000259" key="17">
    <source>
        <dbReference type="PROSITE" id="PS50110"/>
    </source>
</evidence>
<dbReference type="SUPFAM" id="SSF55785">
    <property type="entry name" value="PYP-like sensor domain (PAS domain)"/>
    <property type="match status" value="1"/>
</dbReference>
<evidence type="ECO:0000256" key="13">
    <source>
        <dbReference type="ARBA" id="ARBA00023136"/>
    </source>
</evidence>
<dbReference type="InterPro" id="IPR003661">
    <property type="entry name" value="HisK_dim/P_dom"/>
</dbReference>
<protein>
    <recommendedName>
        <fullName evidence="3">histidine kinase</fullName>
        <ecNumber evidence="3">2.7.13.3</ecNumber>
    </recommendedName>
</protein>
<keyword evidence="11" id="KW-1133">Transmembrane helix</keyword>
<evidence type="ECO:0000256" key="12">
    <source>
        <dbReference type="ARBA" id="ARBA00023012"/>
    </source>
</evidence>
<dbReference type="SUPFAM" id="SSF55874">
    <property type="entry name" value="ATPase domain of HSP90 chaperone/DNA topoisomerase II/histidine kinase"/>
    <property type="match status" value="1"/>
</dbReference>
<comment type="catalytic activity">
    <reaction evidence="1">
        <text>ATP + protein L-histidine = ADP + protein N-phospho-L-histidine.</text>
        <dbReference type="EC" id="2.7.13.3"/>
    </reaction>
</comment>
<evidence type="ECO:0000313" key="20">
    <source>
        <dbReference type="EMBL" id="TGD70828.1"/>
    </source>
</evidence>
<evidence type="ECO:0000256" key="11">
    <source>
        <dbReference type="ARBA" id="ARBA00022989"/>
    </source>
</evidence>
<dbReference type="PROSITE" id="PS50894">
    <property type="entry name" value="HPT"/>
    <property type="match status" value="1"/>
</dbReference>
<dbReference type="SMART" id="SM00091">
    <property type="entry name" value="PAS"/>
    <property type="match status" value="2"/>
</dbReference>
<evidence type="ECO:0000256" key="8">
    <source>
        <dbReference type="ARBA" id="ARBA00022741"/>
    </source>
</evidence>
<evidence type="ECO:0000259" key="16">
    <source>
        <dbReference type="PROSITE" id="PS50109"/>
    </source>
</evidence>
<dbReference type="GO" id="GO:0000155">
    <property type="term" value="F:phosphorelay sensor kinase activity"/>
    <property type="evidence" value="ECO:0007669"/>
    <property type="project" value="InterPro"/>
</dbReference>
<evidence type="ECO:0000256" key="6">
    <source>
        <dbReference type="ARBA" id="ARBA00022679"/>
    </source>
</evidence>
<keyword evidence="13" id="KW-0472">Membrane</keyword>
<dbReference type="CDD" id="cd16922">
    <property type="entry name" value="HATPase_EvgS-ArcB-TorS-like"/>
    <property type="match status" value="1"/>
</dbReference>
<dbReference type="InterPro" id="IPR013656">
    <property type="entry name" value="PAS_4"/>
</dbReference>
<feature type="domain" description="Response regulatory" evidence="17">
    <location>
        <begin position="1014"/>
        <end position="1131"/>
    </location>
</feature>
<dbReference type="InterPro" id="IPR008207">
    <property type="entry name" value="Sig_transdc_His_kin_Hpt_dom"/>
</dbReference>
<dbReference type="PANTHER" id="PTHR45339:SF1">
    <property type="entry name" value="HYBRID SIGNAL TRANSDUCTION HISTIDINE KINASE J"/>
    <property type="match status" value="1"/>
</dbReference>
<evidence type="ECO:0000256" key="3">
    <source>
        <dbReference type="ARBA" id="ARBA00012438"/>
    </source>
</evidence>
<feature type="modified residue" description="4-aspartylphosphate" evidence="15">
    <location>
        <position position="1065"/>
    </location>
</feature>
<dbReference type="SMART" id="SM00388">
    <property type="entry name" value="HisKA"/>
    <property type="match status" value="1"/>
</dbReference>
<dbReference type="RefSeq" id="WP_135446592.1">
    <property type="nucleotide sequence ID" value="NZ_SRLE01000018.1"/>
</dbReference>
<gene>
    <name evidence="20" type="ORF">E4634_20715</name>
</gene>